<keyword evidence="4" id="KW-1185">Reference proteome</keyword>
<name>A0A0D2P010_HYPSF</name>
<dbReference type="EMBL" id="KN817538">
    <property type="protein sequence ID" value="KJA24249.1"/>
    <property type="molecule type" value="Genomic_DNA"/>
</dbReference>
<gene>
    <name evidence="3" type="ORF">HYPSUDRAFT_538842</name>
</gene>
<accession>A0A0D2P010</accession>
<dbReference type="STRING" id="945553.A0A0D2P010"/>
<dbReference type="Gene3D" id="1.10.287.2610">
    <property type="match status" value="1"/>
</dbReference>
<sequence>MPNALRRVLSGFGSSRKGPDPNSASQDNVRDSDLSQPELIPRLLLSEDAARNILLDSENGADEDGCSSTIDMESLLHSSLQSDLIRPLITDLNQPAGTEHIQKLAEMPAGSSHTRVQLLRLMVLENRRLNGVVNMANREVKRVHSTLEETKLQFANFMKERFSLSQRVHRLDEENKRLQDQLAIVHQDHKIFHENAISKLQEELKNVCLTLENKVSEHNSTLSELHESQIETAIFKEKLEDNYRRVKGLETNLAAVKSKTEYLSGEKAKFDKLTEKHVALETERRLCQNKVDELEATLASQRPTLEKLKNDFDLLSKQKDIWQGRIDTLSQTVLAADRRTRMLNHLAGRNLDVRPDGLHRPNIRRGRKKTSRSPSQEVVQTVDQLNVTIADVASALMPHFLTAIPLEANIKRCKMILGDWATSVLLRGGCDQPWFLRSVIQVFLVDWCRAIIEAWYPQQRSFSELLMSELISYRRVRLEQCRFNFFKGRLTGQYLPIYIPGRRKSCVIFYTFYLPRLQDLPLTLVAKLSYPS</sequence>
<reference evidence="4" key="1">
    <citation type="submission" date="2014-04" db="EMBL/GenBank/DDBJ databases">
        <title>Evolutionary Origins and Diversification of the Mycorrhizal Mutualists.</title>
        <authorList>
            <consortium name="DOE Joint Genome Institute"/>
            <consortium name="Mycorrhizal Genomics Consortium"/>
            <person name="Kohler A."/>
            <person name="Kuo A."/>
            <person name="Nagy L.G."/>
            <person name="Floudas D."/>
            <person name="Copeland A."/>
            <person name="Barry K.W."/>
            <person name="Cichocki N."/>
            <person name="Veneault-Fourrey C."/>
            <person name="LaButti K."/>
            <person name="Lindquist E.A."/>
            <person name="Lipzen A."/>
            <person name="Lundell T."/>
            <person name="Morin E."/>
            <person name="Murat C."/>
            <person name="Riley R."/>
            <person name="Ohm R."/>
            <person name="Sun H."/>
            <person name="Tunlid A."/>
            <person name="Henrissat B."/>
            <person name="Grigoriev I.V."/>
            <person name="Hibbett D.S."/>
            <person name="Martin F."/>
        </authorList>
    </citation>
    <scope>NUCLEOTIDE SEQUENCE [LARGE SCALE GENOMIC DNA]</scope>
    <source>
        <strain evidence="4">FD-334 SS-4</strain>
    </source>
</reference>
<dbReference type="Proteomes" id="UP000054270">
    <property type="component" value="Unassembled WGS sequence"/>
</dbReference>
<feature type="region of interest" description="Disordered" evidence="2">
    <location>
        <begin position="1"/>
        <end position="35"/>
    </location>
</feature>
<dbReference type="AlphaFoldDB" id="A0A0D2P010"/>
<proteinExistence type="predicted"/>
<evidence type="ECO:0000256" key="2">
    <source>
        <dbReference type="SAM" id="MobiDB-lite"/>
    </source>
</evidence>
<evidence type="ECO:0000313" key="4">
    <source>
        <dbReference type="Proteomes" id="UP000054270"/>
    </source>
</evidence>
<organism evidence="3 4">
    <name type="scientific">Hypholoma sublateritium (strain FD-334 SS-4)</name>
    <dbReference type="NCBI Taxonomy" id="945553"/>
    <lineage>
        <taxon>Eukaryota</taxon>
        <taxon>Fungi</taxon>
        <taxon>Dikarya</taxon>
        <taxon>Basidiomycota</taxon>
        <taxon>Agaricomycotina</taxon>
        <taxon>Agaricomycetes</taxon>
        <taxon>Agaricomycetidae</taxon>
        <taxon>Agaricales</taxon>
        <taxon>Agaricineae</taxon>
        <taxon>Strophariaceae</taxon>
        <taxon>Hypholoma</taxon>
    </lineage>
</organism>
<keyword evidence="1" id="KW-0175">Coiled coil</keyword>
<feature type="coiled-coil region" evidence="1">
    <location>
        <begin position="161"/>
        <end position="217"/>
    </location>
</feature>
<evidence type="ECO:0000313" key="3">
    <source>
        <dbReference type="EMBL" id="KJA24249.1"/>
    </source>
</evidence>
<protein>
    <submittedName>
        <fullName evidence="3">Uncharacterized protein</fullName>
    </submittedName>
</protein>
<evidence type="ECO:0000256" key="1">
    <source>
        <dbReference type="SAM" id="Coils"/>
    </source>
</evidence>